<feature type="region of interest" description="Disordered" evidence="7">
    <location>
        <begin position="1"/>
        <end position="32"/>
    </location>
</feature>
<evidence type="ECO:0000256" key="2">
    <source>
        <dbReference type="ARBA" id="ARBA00023015"/>
    </source>
</evidence>
<gene>
    <name evidence="9" type="ORF">HETIRDRAFT_146332</name>
</gene>
<evidence type="ECO:0000259" key="8">
    <source>
        <dbReference type="PROSITE" id="PS50217"/>
    </source>
</evidence>
<evidence type="ECO:0000256" key="4">
    <source>
        <dbReference type="ARBA" id="ARBA00023163"/>
    </source>
</evidence>
<comment type="subcellular location">
    <subcellularLocation>
        <location evidence="1">Nucleus</location>
    </subcellularLocation>
</comment>
<feature type="domain" description="BZIP" evidence="8">
    <location>
        <begin position="216"/>
        <end position="275"/>
    </location>
</feature>
<dbReference type="Gene3D" id="1.20.5.170">
    <property type="match status" value="1"/>
</dbReference>
<dbReference type="AlphaFoldDB" id="W4K4B0"/>
<dbReference type="OrthoDB" id="1939598at2759"/>
<protein>
    <recommendedName>
        <fullName evidence="8">BZIP domain-containing protein</fullName>
    </recommendedName>
</protein>
<dbReference type="Proteomes" id="UP000030671">
    <property type="component" value="Unassembled WGS sequence"/>
</dbReference>
<proteinExistence type="predicted"/>
<dbReference type="GO" id="GO:0001228">
    <property type="term" value="F:DNA-binding transcription activator activity, RNA polymerase II-specific"/>
    <property type="evidence" value="ECO:0007669"/>
    <property type="project" value="TreeGrafter"/>
</dbReference>
<dbReference type="GO" id="GO:0005634">
    <property type="term" value="C:nucleus"/>
    <property type="evidence" value="ECO:0007669"/>
    <property type="project" value="UniProtKB-SubCell"/>
</dbReference>
<feature type="compositionally biased region" description="Basic and acidic residues" evidence="7">
    <location>
        <begin position="293"/>
        <end position="302"/>
    </location>
</feature>
<name>W4K4B0_HETIT</name>
<dbReference type="Pfam" id="PF07716">
    <property type="entry name" value="bZIP_2"/>
    <property type="match status" value="1"/>
</dbReference>
<feature type="region of interest" description="Disordered" evidence="7">
    <location>
        <begin position="52"/>
        <end position="98"/>
    </location>
</feature>
<dbReference type="RefSeq" id="XP_009547369.1">
    <property type="nucleotide sequence ID" value="XM_009549074.1"/>
</dbReference>
<feature type="compositionally biased region" description="Acidic residues" evidence="7">
    <location>
        <begin position="74"/>
        <end position="83"/>
    </location>
</feature>
<evidence type="ECO:0000313" key="10">
    <source>
        <dbReference type="Proteomes" id="UP000030671"/>
    </source>
</evidence>
<keyword evidence="4" id="KW-0804">Transcription</keyword>
<feature type="coiled-coil region" evidence="6">
    <location>
        <begin position="230"/>
        <end position="264"/>
    </location>
</feature>
<evidence type="ECO:0000256" key="1">
    <source>
        <dbReference type="ARBA" id="ARBA00004123"/>
    </source>
</evidence>
<keyword evidence="6" id="KW-0175">Coiled coil</keyword>
<keyword evidence="5" id="KW-0539">Nucleus</keyword>
<dbReference type="HOGENOM" id="CLU_070132_0_0_1"/>
<evidence type="ECO:0000256" key="3">
    <source>
        <dbReference type="ARBA" id="ARBA00023125"/>
    </source>
</evidence>
<evidence type="ECO:0000256" key="6">
    <source>
        <dbReference type="SAM" id="Coils"/>
    </source>
</evidence>
<feature type="region of interest" description="Disordered" evidence="7">
    <location>
        <begin position="278"/>
        <end position="302"/>
    </location>
</feature>
<dbReference type="InterPro" id="IPR046347">
    <property type="entry name" value="bZIP_sf"/>
</dbReference>
<evidence type="ECO:0000256" key="7">
    <source>
        <dbReference type="SAM" id="MobiDB-lite"/>
    </source>
</evidence>
<dbReference type="SMART" id="SM00338">
    <property type="entry name" value="BRLZ"/>
    <property type="match status" value="1"/>
</dbReference>
<evidence type="ECO:0000256" key="5">
    <source>
        <dbReference type="ARBA" id="ARBA00023242"/>
    </source>
</evidence>
<evidence type="ECO:0000313" key="9">
    <source>
        <dbReference type="EMBL" id="ETW80647.1"/>
    </source>
</evidence>
<dbReference type="GO" id="GO:0000977">
    <property type="term" value="F:RNA polymerase II transcription regulatory region sequence-specific DNA binding"/>
    <property type="evidence" value="ECO:0007669"/>
    <property type="project" value="TreeGrafter"/>
</dbReference>
<dbReference type="PANTHER" id="PTHR13044:SF14">
    <property type="entry name" value="CRYPTOCEPHAL, ISOFORM A"/>
    <property type="match status" value="1"/>
</dbReference>
<feature type="region of interest" description="Disordered" evidence="7">
    <location>
        <begin position="166"/>
        <end position="230"/>
    </location>
</feature>
<feature type="compositionally biased region" description="Polar residues" evidence="7">
    <location>
        <begin position="12"/>
        <end position="28"/>
    </location>
</feature>
<accession>W4K4B0</accession>
<dbReference type="STRING" id="747525.W4K4B0"/>
<sequence length="302" mass="31809">MAPPNLQGLNLVPSTVSNPYLSDSQDLLSNPHFPELNAQLDLWTTLAFESDEPLGRRTSSASNGGAGQPSPSGDGEDEEDEDPVAGPAPTDKHDNVVLANPVNNISSSASTQATQVPFDINSILAGLGVDPFALPSFPQSPLPAAAPSLAQILSLYPVHALGYPPPPAQAAASPGSHAQPPAKRARTRKISTSTIADDIPISPSTPDGSAPLSASEDKRRRNTAASARFRLKKKEREVALETKAKELEQRVAELERECEGLRRENGWLKGLVVGVTGAGAAQSSQTGSKRHREGSVEQLESK</sequence>
<keyword evidence="10" id="KW-1185">Reference proteome</keyword>
<feature type="compositionally biased region" description="Low complexity" evidence="7">
    <location>
        <begin position="169"/>
        <end position="182"/>
    </location>
</feature>
<keyword evidence="3" id="KW-0238">DNA-binding</keyword>
<dbReference type="PROSITE" id="PS00036">
    <property type="entry name" value="BZIP_BASIC"/>
    <property type="match status" value="1"/>
</dbReference>
<dbReference type="KEGG" id="hir:HETIRDRAFT_146332"/>
<dbReference type="InterPro" id="IPR004827">
    <property type="entry name" value="bZIP"/>
</dbReference>
<dbReference type="SUPFAM" id="SSF57959">
    <property type="entry name" value="Leucine zipper domain"/>
    <property type="match status" value="1"/>
</dbReference>
<dbReference type="PANTHER" id="PTHR13044">
    <property type="entry name" value="ACTIVATING TRANSCRIPTION FACTOR ATF 4/5"/>
    <property type="match status" value="1"/>
</dbReference>
<keyword evidence="2" id="KW-0805">Transcription regulation</keyword>
<dbReference type="eggNOG" id="ENOG502S7ZI">
    <property type="taxonomic scope" value="Eukaryota"/>
</dbReference>
<reference evidence="9 10" key="1">
    <citation type="journal article" date="2012" name="New Phytol.">
        <title>Insight into trade-off between wood decay and parasitism from the genome of a fungal forest pathogen.</title>
        <authorList>
            <person name="Olson A."/>
            <person name="Aerts A."/>
            <person name="Asiegbu F."/>
            <person name="Belbahri L."/>
            <person name="Bouzid O."/>
            <person name="Broberg A."/>
            <person name="Canback B."/>
            <person name="Coutinho P.M."/>
            <person name="Cullen D."/>
            <person name="Dalman K."/>
            <person name="Deflorio G."/>
            <person name="van Diepen L.T."/>
            <person name="Dunand C."/>
            <person name="Duplessis S."/>
            <person name="Durling M."/>
            <person name="Gonthier P."/>
            <person name="Grimwood J."/>
            <person name="Fossdal C.G."/>
            <person name="Hansson D."/>
            <person name="Henrissat B."/>
            <person name="Hietala A."/>
            <person name="Himmelstrand K."/>
            <person name="Hoffmeister D."/>
            <person name="Hogberg N."/>
            <person name="James T.Y."/>
            <person name="Karlsson M."/>
            <person name="Kohler A."/>
            <person name="Kues U."/>
            <person name="Lee Y.H."/>
            <person name="Lin Y.C."/>
            <person name="Lind M."/>
            <person name="Lindquist E."/>
            <person name="Lombard V."/>
            <person name="Lucas S."/>
            <person name="Lunden K."/>
            <person name="Morin E."/>
            <person name="Murat C."/>
            <person name="Park J."/>
            <person name="Raffaello T."/>
            <person name="Rouze P."/>
            <person name="Salamov A."/>
            <person name="Schmutz J."/>
            <person name="Solheim H."/>
            <person name="Stahlberg J."/>
            <person name="Velez H."/>
            <person name="de Vries R.P."/>
            <person name="Wiebenga A."/>
            <person name="Woodward S."/>
            <person name="Yakovlev I."/>
            <person name="Garbelotto M."/>
            <person name="Martin F."/>
            <person name="Grigoriev I.V."/>
            <person name="Stenlid J."/>
        </authorList>
    </citation>
    <scope>NUCLEOTIDE SEQUENCE [LARGE SCALE GENOMIC DNA]</scope>
    <source>
        <strain evidence="9 10">TC 32-1</strain>
    </source>
</reference>
<dbReference type="GeneID" id="20667132"/>
<organism evidence="9 10">
    <name type="scientific">Heterobasidion irregulare (strain TC 32-1)</name>
    <dbReference type="NCBI Taxonomy" id="747525"/>
    <lineage>
        <taxon>Eukaryota</taxon>
        <taxon>Fungi</taxon>
        <taxon>Dikarya</taxon>
        <taxon>Basidiomycota</taxon>
        <taxon>Agaricomycotina</taxon>
        <taxon>Agaricomycetes</taxon>
        <taxon>Russulales</taxon>
        <taxon>Bondarzewiaceae</taxon>
        <taxon>Heterobasidion</taxon>
        <taxon>Heterobasidion annosum species complex</taxon>
    </lineage>
</organism>
<dbReference type="CDD" id="cd14705">
    <property type="entry name" value="bZIP_Zip1"/>
    <property type="match status" value="1"/>
</dbReference>
<dbReference type="PROSITE" id="PS50217">
    <property type="entry name" value="BZIP"/>
    <property type="match status" value="1"/>
</dbReference>
<dbReference type="InParanoid" id="W4K4B0"/>
<dbReference type="EMBL" id="KI925459">
    <property type="protein sequence ID" value="ETW80647.1"/>
    <property type="molecule type" value="Genomic_DNA"/>
</dbReference>